<reference evidence="3 4" key="1">
    <citation type="submission" date="2023-04" db="EMBL/GenBank/DDBJ databases">
        <title>Streptomyces chengmaiensis sp. nov. isolated from the stem of mangrove plant in Hainan.</title>
        <authorList>
            <person name="Huang X."/>
            <person name="Zhou S."/>
            <person name="Chu X."/>
            <person name="Xie Y."/>
            <person name="Lin Y."/>
        </authorList>
    </citation>
    <scope>NUCLEOTIDE SEQUENCE [LARGE SCALE GENOMIC DNA]</scope>
    <source>
        <strain evidence="3 4">HNM0663</strain>
    </source>
</reference>
<organism evidence="3 4">
    <name type="scientific">Streptomyces chengmaiensis</name>
    <dbReference type="NCBI Taxonomy" id="3040919"/>
    <lineage>
        <taxon>Bacteria</taxon>
        <taxon>Bacillati</taxon>
        <taxon>Actinomycetota</taxon>
        <taxon>Actinomycetes</taxon>
        <taxon>Kitasatosporales</taxon>
        <taxon>Streptomycetaceae</taxon>
        <taxon>Streptomyces</taxon>
    </lineage>
</organism>
<dbReference type="SUPFAM" id="SSF52833">
    <property type="entry name" value="Thioredoxin-like"/>
    <property type="match status" value="1"/>
</dbReference>
<accession>A0ABT6HKM7</accession>
<evidence type="ECO:0000313" key="3">
    <source>
        <dbReference type="EMBL" id="MDH2389258.1"/>
    </source>
</evidence>
<name>A0ABT6HKM7_9ACTN</name>
<evidence type="ECO:0000256" key="1">
    <source>
        <dbReference type="SAM" id="MobiDB-lite"/>
    </source>
</evidence>
<dbReference type="CDD" id="cd02970">
    <property type="entry name" value="PRX_like2"/>
    <property type="match status" value="1"/>
</dbReference>
<dbReference type="InterPro" id="IPR036249">
    <property type="entry name" value="Thioredoxin-like_sf"/>
</dbReference>
<feature type="domain" description="Alkyl hydroperoxide reductase subunit C/ Thiol specific antioxidant" evidence="2">
    <location>
        <begin position="46"/>
        <end position="166"/>
    </location>
</feature>
<dbReference type="Proteomes" id="UP001223144">
    <property type="component" value="Unassembled WGS sequence"/>
</dbReference>
<keyword evidence="4" id="KW-1185">Reference proteome</keyword>
<feature type="region of interest" description="Disordered" evidence="1">
    <location>
        <begin position="1"/>
        <end position="23"/>
    </location>
</feature>
<proteinExistence type="predicted"/>
<dbReference type="RefSeq" id="WP_279927587.1">
    <property type="nucleotide sequence ID" value="NZ_JARWBG010000009.1"/>
</dbReference>
<gene>
    <name evidence="3" type="ORF">QCN29_10740</name>
</gene>
<dbReference type="Pfam" id="PF00578">
    <property type="entry name" value="AhpC-TSA"/>
    <property type="match status" value="1"/>
</dbReference>
<evidence type="ECO:0000313" key="4">
    <source>
        <dbReference type="Proteomes" id="UP001223144"/>
    </source>
</evidence>
<dbReference type="InterPro" id="IPR000866">
    <property type="entry name" value="AhpC/TSA"/>
</dbReference>
<dbReference type="EMBL" id="JARWBG010000009">
    <property type="protein sequence ID" value="MDH2389258.1"/>
    <property type="molecule type" value="Genomic_DNA"/>
</dbReference>
<sequence length="190" mass="20817">MSTASRTFRRGDRPTPRLTPGDAVAPRILTTITSERLRVPDPAALVHLQFRRFAGCPVCNLHLRSVARRHQEIRAAGIREVAVFHSTAESMLPHQGDLPFPAVADPGKSLYAAFGVESSPRALLDPRAWPAFFRVAFTRMPSAPGPGGALGLPADFLIGPDGLIREVKYGRRADDQWPVDELLSLAARHR</sequence>
<evidence type="ECO:0000259" key="2">
    <source>
        <dbReference type="Pfam" id="PF00578"/>
    </source>
</evidence>
<comment type="caution">
    <text evidence="3">The sequence shown here is derived from an EMBL/GenBank/DDBJ whole genome shotgun (WGS) entry which is preliminary data.</text>
</comment>
<dbReference type="Gene3D" id="3.40.30.10">
    <property type="entry name" value="Glutaredoxin"/>
    <property type="match status" value="1"/>
</dbReference>
<protein>
    <submittedName>
        <fullName evidence="3">Peroxiredoxin-like family protein</fullName>
    </submittedName>
</protein>